<dbReference type="EMBL" id="KZ992459">
    <property type="protein sequence ID" value="RKP10320.1"/>
    <property type="molecule type" value="Genomic_DNA"/>
</dbReference>
<keyword evidence="1" id="KW-0472">Membrane</keyword>
<gene>
    <name evidence="2" type="ORF">THASP1DRAFT_27911</name>
</gene>
<dbReference type="PANTHER" id="PTHR33979:SF2">
    <property type="entry name" value="PEPTIDASE M50B-LIKE-DOMAIN-CONTAINING PROTEIN"/>
    <property type="match status" value="1"/>
</dbReference>
<keyword evidence="3" id="KW-1185">Reference proteome</keyword>
<protein>
    <submittedName>
        <fullName evidence="2">Peptidase M50B-like-domain-containing protein</fullName>
    </submittedName>
</protein>
<evidence type="ECO:0000256" key="1">
    <source>
        <dbReference type="SAM" id="Phobius"/>
    </source>
</evidence>
<name>A0A4P9XY17_9FUNG</name>
<dbReference type="AlphaFoldDB" id="A0A4P9XY17"/>
<evidence type="ECO:0000313" key="2">
    <source>
        <dbReference type="EMBL" id="RKP10320.1"/>
    </source>
</evidence>
<feature type="transmembrane region" description="Helical" evidence="1">
    <location>
        <begin position="20"/>
        <end position="39"/>
    </location>
</feature>
<organism evidence="2 3">
    <name type="scientific">Thamnocephalis sphaerospora</name>
    <dbReference type="NCBI Taxonomy" id="78915"/>
    <lineage>
        <taxon>Eukaryota</taxon>
        <taxon>Fungi</taxon>
        <taxon>Fungi incertae sedis</taxon>
        <taxon>Zoopagomycota</taxon>
        <taxon>Zoopagomycotina</taxon>
        <taxon>Zoopagomycetes</taxon>
        <taxon>Zoopagales</taxon>
        <taxon>Sigmoideomycetaceae</taxon>
        <taxon>Thamnocephalis</taxon>
    </lineage>
</organism>
<dbReference type="InterPro" id="IPR049500">
    <property type="entry name" value="Peptidase_M50B-like"/>
</dbReference>
<dbReference type="OrthoDB" id="40823at2759"/>
<keyword evidence="1" id="KW-0812">Transmembrane</keyword>
<feature type="transmembrane region" description="Helical" evidence="1">
    <location>
        <begin position="138"/>
        <end position="156"/>
    </location>
</feature>
<sequence>MANQSFVELITPNEEQKTTLIIIGVYILAILILWNVPILKTILYPFKLVTVALHEFGHAAAGCCTGAKIEAIEVDPEEGGVTRMRGGSPCCTLPAGYLGSSFFGALMIFAGFDVLASKVVSVIIGICLLATLWWARNWLTRGVTLLFIGLIVVLWLVKDAVGLKYFVLFMGVMSCLYSLWDIVEDLVVRKVNESDATKFAKYTGCCVPQFWGLVWFLISLVFLAAAVLAGIAVFRDRASASGPGQ</sequence>
<dbReference type="STRING" id="78915.A0A4P9XY17"/>
<evidence type="ECO:0000313" key="3">
    <source>
        <dbReference type="Proteomes" id="UP000271241"/>
    </source>
</evidence>
<keyword evidence="1" id="KW-1133">Transmembrane helix</keyword>
<dbReference type="Pfam" id="PF13398">
    <property type="entry name" value="Peptidase_M50B"/>
    <property type="match status" value="1"/>
</dbReference>
<dbReference type="Proteomes" id="UP000271241">
    <property type="component" value="Unassembled WGS sequence"/>
</dbReference>
<dbReference type="PANTHER" id="PTHR33979">
    <property type="entry name" value="OS02G0221600 PROTEIN"/>
    <property type="match status" value="1"/>
</dbReference>
<reference evidence="3" key="1">
    <citation type="journal article" date="2018" name="Nat. Microbiol.">
        <title>Leveraging single-cell genomics to expand the fungal tree of life.</title>
        <authorList>
            <person name="Ahrendt S.R."/>
            <person name="Quandt C.A."/>
            <person name="Ciobanu D."/>
            <person name="Clum A."/>
            <person name="Salamov A."/>
            <person name="Andreopoulos B."/>
            <person name="Cheng J.F."/>
            <person name="Woyke T."/>
            <person name="Pelin A."/>
            <person name="Henrissat B."/>
            <person name="Reynolds N.K."/>
            <person name="Benny G.L."/>
            <person name="Smith M.E."/>
            <person name="James T.Y."/>
            <person name="Grigoriev I.V."/>
        </authorList>
    </citation>
    <scope>NUCLEOTIDE SEQUENCE [LARGE SCALE GENOMIC DNA]</scope>
    <source>
        <strain evidence="3">RSA 1356</strain>
    </source>
</reference>
<accession>A0A4P9XY17</accession>
<proteinExistence type="predicted"/>
<feature type="transmembrane region" description="Helical" evidence="1">
    <location>
        <begin position="210"/>
        <end position="234"/>
    </location>
</feature>
<feature type="transmembrane region" description="Helical" evidence="1">
    <location>
        <begin position="102"/>
        <end position="132"/>
    </location>
</feature>
<feature type="transmembrane region" description="Helical" evidence="1">
    <location>
        <begin position="163"/>
        <end position="180"/>
    </location>
</feature>